<reference evidence="2" key="1">
    <citation type="journal article" date="2012" name="Nature">
        <title>The oyster genome reveals stress adaptation and complexity of shell formation.</title>
        <authorList>
            <person name="Zhang G."/>
            <person name="Fang X."/>
            <person name="Guo X."/>
            <person name="Li L."/>
            <person name="Luo R."/>
            <person name="Xu F."/>
            <person name="Yang P."/>
            <person name="Zhang L."/>
            <person name="Wang X."/>
            <person name="Qi H."/>
            <person name="Xiong Z."/>
            <person name="Que H."/>
            <person name="Xie Y."/>
            <person name="Holland P.W."/>
            <person name="Paps J."/>
            <person name="Zhu Y."/>
            <person name="Wu F."/>
            <person name="Chen Y."/>
            <person name="Wang J."/>
            <person name="Peng C."/>
            <person name="Meng J."/>
            <person name="Yang L."/>
            <person name="Liu J."/>
            <person name="Wen B."/>
            <person name="Zhang N."/>
            <person name="Huang Z."/>
            <person name="Zhu Q."/>
            <person name="Feng Y."/>
            <person name="Mount A."/>
            <person name="Hedgecock D."/>
            <person name="Xu Z."/>
            <person name="Liu Y."/>
            <person name="Domazet-Loso T."/>
            <person name="Du Y."/>
            <person name="Sun X."/>
            <person name="Zhang S."/>
            <person name="Liu B."/>
            <person name="Cheng P."/>
            <person name="Jiang X."/>
            <person name="Li J."/>
            <person name="Fan D."/>
            <person name="Wang W."/>
            <person name="Fu W."/>
            <person name="Wang T."/>
            <person name="Wang B."/>
            <person name="Zhang J."/>
            <person name="Peng Z."/>
            <person name="Li Y."/>
            <person name="Li N."/>
            <person name="Wang J."/>
            <person name="Chen M."/>
            <person name="He Y."/>
            <person name="Tan F."/>
            <person name="Song X."/>
            <person name="Zheng Q."/>
            <person name="Huang R."/>
            <person name="Yang H."/>
            <person name="Du X."/>
            <person name="Chen L."/>
            <person name="Yang M."/>
            <person name="Gaffney P.M."/>
            <person name="Wang S."/>
            <person name="Luo L."/>
            <person name="She Z."/>
            <person name="Ming Y."/>
            <person name="Huang W."/>
            <person name="Zhang S."/>
            <person name="Huang B."/>
            <person name="Zhang Y."/>
            <person name="Qu T."/>
            <person name="Ni P."/>
            <person name="Miao G."/>
            <person name="Wang J."/>
            <person name="Wang Q."/>
            <person name="Steinberg C.E."/>
            <person name="Wang H."/>
            <person name="Li N."/>
            <person name="Qian L."/>
            <person name="Zhang G."/>
            <person name="Li Y."/>
            <person name="Yang H."/>
            <person name="Liu X."/>
            <person name="Wang J."/>
            <person name="Yin Y."/>
            <person name="Wang J."/>
        </authorList>
    </citation>
    <scope>NUCLEOTIDE SEQUENCE [LARGE SCALE GENOMIC DNA]</scope>
    <source>
        <strain evidence="2">05x7-T-G4-1.051#20</strain>
    </source>
</reference>
<dbReference type="PROSITE" id="PS50923">
    <property type="entry name" value="SUSHI"/>
    <property type="match status" value="1"/>
</dbReference>
<accession>K1R2T9</accession>
<sequence>MASAVNGVLLVCLCVGLVSFVDSECPRDTSNGVWVEYYNDGRCILKCYDGYQPSGCHVLRYSHSEGKWNHDVPTCQRIARADLPLGPGFGAVGLAAWPIAVTLQNNVPAQFLSFGNTLRLRYDK</sequence>
<gene>
    <name evidence="2" type="ORF">CGI_10014769</name>
</gene>
<dbReference type="InterPro" id="IPR000436">
    <property type="entry name" value="Sushi_SCR_CCP_dom"/>
</dbReference>
<dbReference type="InterPro" id="IPR035976">
    <property type="entry name" value="Sushi/SCR/CCP_sf"/>
</dbReference>
<dbReference type="SUPFAM" id="SSF57535">
    <property type="entry name" value="Complement control module/SCR domain"/>
    <property type="match status" value="1"/>
</dbReference>
<organism evidence="2">
    <name type="scientific">Magallana gigas</name>
    <name type="common">Pacific oyster</name>
    <name type="synonym">Crassostrea gigas</name>
    <dbReference type="NCBI Taxonomy" id="29159"/>
    <lineage>
        <taxon>Eukaryota</taxon>
        <taxon>Metazoa</taxon>
        <taxon>Spiralia</taxon>
        <taxon>Lophotrochozoa</taxon>
        <taxon>Mollusca</taxon>
        <taxon>Bivalvia</taxon>
        <taxon>Autobranchia</taxon>
        <taxon>Pteriomorphia</taxon>
        <taxon>Ostreida</taxon>
        <taxon>Ostreoidea</taxon>
        <taxon>Ostreidae</taxon>
        <taxon>Magallana</taxon>
    </lineage>
</organism>
<keyword evidence="1" id="KW-0768">Sushi</keyword>
<dbReference type="Gene3D" id="2.10.70.10">
    <property type="entry name" value="Complement Module, domain 1"/>
    <property type="match status" value="1"/>
</dbReference>
<dbReference type="InParanoid" id="K1R2T9"/>
<dbReference type="HOGENOM" id="CLU_2006111_0_0_1"/>
<evidence type="ECO:0000256" key="1">
    <source>
        <dbReference type="PROSITE-ProRule" id="PRU00302"/>
    </source>
</evidence>
<evidence type="ECO:0000313" key="2">
    <source>
        <dbReference type="EMBL" id="EKC35470.1"/>
    </source>
</evidence>
<proteinExistence type="predicted"/>
<name>K1R2T9_MAGGI</name>
<comment type="caution">
    <text evidence="1">Lacks conserved residue(s) required for the propagation of feature annotation.</text>
</comment>
<protein>
    <submittedName>
        <fullName evidence="2">Uncharacterized protein</fullName>
    </submittedName>
</protein>
<dbReference type="EMBL" id="JH818265">
    <property type="protein sequence ID" value="EKC35470.1"/>
    <property type="molecule type" value="Genomic_DNA"/>
</dbReference>
<dbReference type="AlphaFoldDB" id="K1R2T9"/>